<keyword evidence="3" id="KW-1185">Reference proteome</keyword>
<dbReference type="RefSeq" id="WP_380206378.1">
    <property type="nucleotide sequence ID" value="NZ_JBHTEK010000003.1"/>
</dbReference>
<organism evidence="2 3">
    <name type="scientific">Hymenobacter humi</name>
    <dbReference type="NCBI Taxonomy" id="1411620"/>
    <lineage>
        <taxon>Bacteria</taxon>
        <taxon>Pseudomonadati</taxon>
        <taxon>Bacteroidota</taxon>
        <taxon>Cytophagia</taxon>
        <taxon>Cytophagales</taxon>
        <taxon>Hymenobacteraceae</taxon>
        <taxon>Hymenobacter</taxon>
    </lineage>
</organism>
<evidence type="ECO:0000313" key="2">
    <source>
        <dbReference type="EMBL" id="MFC7670674.1"/>
    </source>
</evidence>
<evidence type="ECO:0000256" key="1">
    <source>
        <dbReference type="SAM" id="SignalP"/>
    </source>
</evidence>
<proteinExistence type="predicted"/>
<evidence type="ECO:0000313" key="3">
    <source>
        <dbReference type="Proteomes" id="UP001596513"/>
    </source>
</evidence>
<sequence length="126" mass="12952">MKRLYLLLLGGLTAVGSAQAQTAPGAPKVTNASAVPADTMLVEAACGQCRLGLPSKGCDLAVRVAGRAYFVSGTGIDSHGDAHAKDGFCNAIRQARVQGKVVDNKFNATYFQLQPGPTAAAPKPKP</sequence>
<dbReference type="InterPro" id="IPR045950">
    <property type="entry name" value="DUF6370"/>
</dbReference>
<dbReference type="Pfam" id="PF19897">
    <property type="entry name" value="DUF6370"/>
    <property type="match status" value="1"/>
</dbReference>
<comment type="caution">
    <text evidence="2">The sequence shown here is derived from an EMBL/GenBank/DDBJ whole genome shotgun (WGS) entry which is preliminary data.</text>
</comment>
<accession>A0ABW2UCC4</accession>
<dbReference type="EMBL" id="JBHTEK010000003">
    <property type="protein sequence ID" value="MFC7670674.1"/>
    <property type="molecule type" value="Genomic_DNA"/>
</dbReference>
<protein>
    <submittedName>
        <fullName evidence="2">DUF6370 family protein</fullName>
    </submittedName>
</protein>
<dbReference type="Proteomes" id="UP001596513">
    <property type="component" value="Unassembled WGS sequence"/>
</dbReference>
<feature type="signal peptide" evidence="1">
    <location>
        <begin position="1"/>
        <end position="20"/>
    </location>
</feature>
<dbReference type="PROSITE" id="PS00430">
    <property type="entry name" value="TONB_DEPENDENT_REC_1"/>
    <property type="match status" value="1"/>
</dbReference>
<reference evidence="3" key="1">
    <citation type="journal article" date="2019" name="Int. J. Syst. Evol. Microbiol.">
        <title>The Global Catalogue of Microorganisms (GCM) 10K type strain sequencing project: providing services to taxonomists for standard genome sequencing and annotation.</title>
        <authorList>
            <consortium name="The Broad Institute Genomics Platform"/>
            <consortium name="The Broad Institute Genome Sequencing Center for Infectious Disease"/>
            <person name="Wu L."/>
            <person name="Ma J."/>
        </authorList>
    </citation>
    <scope>NUCLEOTIDE SEQUENCE [LARGE SCALE GENOMIC DNA]</scope>
    <source>
        <strain evidence="3">JCM 19635</strain>
    </source>
</reference>
<gene>
    <name evidence="2" type="ORF">ACFQT0_27295</name>
</gene>
<name>A0ABW2UCC4_9BACT</name>
<dbReference type="InterPro" id="IPR010916">
    <property type="entry name" value="TonB_box_CS"/>
</dbReference>
<keyword evidence="1" id="KW-0732">Signal</keyword>
<feature type="chain" id="PRO_5045614853" evidence="1">
    <location>
        <begin position="21"/>
        <end position="126"/>
    </location>
</feature>